<keyword evidence="3" id="KW-1185">Reference proteome</keyword>
<dbReference type="RefSeq" id="WP_272097734.1">
    <property type="nucleotide sequence ID" value="NZ_JAQNDK010000002.1"/>
</dbReference>
<dbReference type="Proteomes" id="UP001217485">
    <property type="component" value="Unassembled WGS sequence"/>
</dbReference>
<protein>
    <submittedName>
        <fullName evidence="2">Uncharacterized protein</fullName>
    </submittedName>
</protein>
<dbReference type="EMBL" id="JAQNDK010000002">
    <property type="protein sequence ID" value="MDC0680706.1"/>
    <property type="molecule type" value="Genomic_DNA"/>
</dbReference>
<evidence type="ECO:0000313" key="3">
    <source>
        <dbReference type="Proteomes" id="UP001217485"/>
    </source>
</evidence>
<accession>A0ABT5C6B0</accession>
<reference evidence="2 3" key="1">
    <citation type="submission" date="2023-01" db="EMBL/GenBank/DDBJ databases">
        <title>Minimal conservation of predation-associated metabolite biosynthetic gene clusters underscores biosynthetic potential of Myxococcota including descriptions for ten novel species: Archangium lansinium sp. nov., Myxococcus landrumus sp. nov., Nannocystis bai.</title>
        <authorList>
            <person name="Ahearne A."/>
            <person name="Stevens C."/>
            <person name="Dowd S."/>
        </authorList>
    </citation>
    <scope>NUCLEOTIDE SEQUENCE [LARGE SCALE GENOMIC DNA]</scope>
    <source>
        <strain evidence="2 3">WIWO2</strain>
    </source>
</reference>
<sequence length="108" mass="11407">MHDASDEPDDLEPPGNADPLLEACLADALGPYLGALSPEEIEDYRRLLTIFIKTHPAAAPLYDRLRARPPVPSESGEVARDASSQRAGGPAAGEAAAARRDGTFGGRR</sequence>
<comment type="caution">
    <text evidence="2">The sequence shown here is derived from an EMBL/GenBank/DDBJ whole genome shotgun (WGS) entry which is preliminary data.</text>
</comment>
<gene>
    <name evidence="2" type="ORF">POL72_23410</name>
</gene>
<feature type="compositionally biased region" description="Low complexity" evidence="1">
    <location>
        <begin position="86"/>
        <end position="96"/>
    </location>
</feature>
<name>A0ABT5C6B0_9BACT</name>
<proteinExistence type="predicted"/>
<evidence type="ECO:0000313" key="2">
    <source>
        <dbReference type="EMBL" id="MDC0680706.1"/>
    </source>
</evidence>
<organism evidence="2 3">
    <name type="scientific">Sorangium atrum</name>
    <dbReference type="NCBI Taxonomy" id="2995308"/>
    <lineage>
        <taxon>Bacteria</taxon>
        <taxon>Pseudomonadati</taxon>
        <taxon>Myxococcota</taxon>
        <taxon>Polyangia</taxon>
        <taxon>Polyangiales</taxon>
        <taxon>Polyangiaceae</taxon>
        <taxon>Sorangium</taxon>
    </lineage>
</organism>
<feature type="region of interest" description="Disordered" evidence="1">
    <location>
        <begin position="61"/>
        <end position="108"/>
    </location>
</feature>
<evidence type="ECO:0000256" key="1">
    <source>
        <dbReference type="SAM" id="MobiDB-lite"/>
    </source>
</evidence>